<evidence type="ECO:0000256" key="1">
    <source>
        <dbReference type="ARBA" id="ARBA00037999"/>
    </source>
</evidence>
<name>A0A1Q2LHD0_9HELI</name>
<feature type="active site" description="Proton acceptor" evidence="2">
    <location>
        <position position="205"/>
    </location>
</feature>
<dbReference type="Pfam" id="PF01041">
    <property type="entry name" value="DegT_DnrJ_EryC1"/>
    <property type="match status" value="1"/>
</dbReference>
<feature type="modified residue" description="N6-(pyridoxal phosphate)lysine" evidence="3">
    <location>
        <position position="205"/>
    </location>
</feature>
<organism evidence="5 6">
    <name type="scientific">Helicobacter bilis</name>
    <dbReference type="NCBI Taxonomy" id="37372"/>
    <lineage>
        <taxon>Bacteria</taxon>
        <taxon>Pseudomonadati</taxon>
        <taxon>Campylobacterota</taxon>
        <taxon>Epsilonproteobacteria</taxon>
        <taxon>Campylobacterales</taxon>
        <taxon>Helicobacteraceae</taxon>
        <taxon>Helicobacter</taxon>
    </lineage>
</organism>
<protein>
    <recommendedName>
        <fullName evidence="7">UDP-4-amino-4, 6-dideoxy-N-acetyl-beta-L-altrosamine transaminase</fullName>
    </recommendedName>
</protein>
<evidence type="ECO:0000256" key="2">
    <source>
        <dbReference type="PIRSR" id="PIRSR000390-1"/>
    </source>
</evidence>
<dbReference type="Gene3D" id="3.90.1150.10">
    <property type="entry name" value="Aspartate Aminotransferase, domain 1"/>
    <property type="match status" value="1"/>
</dbReference>
<evidence type="ECO:0000256" key="4">
    <source>
        <dbReference type="RuleBase" id="RU004508"/>
    </source>
</evidence>
<dbReference type="InterPro" id="IPR015422">
    <property type="entry name" value="PyrdxlP-dep_Trfase_small"/>
</dbReference>
<dbReference type="InterPro" id="IPR015421">
    <property type="entry name" value="PyrdxlP-dep_Trfase_major"/>
</dbReference>
<dbReference type="SUPFAM" id="SSF53383">
    <property type="entry name" value="PLP-dependent transferases"/>
    <property type="match status" value="1"/>
</dbReference>
<dbReference type="GO" id="GO:0030170">
    <property type="term" value="F:pyridoxal phosphate binding"/>
    <property type="evidence" value="ECO:0007669"/>
    <property type="project" value="TreeGrafter"/>
</dbReference>
<dbReference type="Proteomes" id="UP000188298">
    <property type="component" value="Chromosome"/>
</dbReference>
<dbReference type="GO" id="GO:0008483">
    <property type="term" value="F:transaminase activity"/>
    <property type="evidence" value="ECO:0007669"/>
    <property type="project" value="TreeGrafter"/>
</dbReference>
<evidence type="ECO:0000313" key="6">
    <source>
        <dbReference type="Proteomes" id="UP000188298"/>
    </source>
</evidence>
<dbReference type="PANTHER" id="PTHR30244:SF34">
    <property type="entry name" value="DTDP-4-AMINO-4,6-DIDEOXYGALACTOSE TRANSAMINASE"/>
    <property type="match status" value="1"/>
</dbReference>
<gene>
    <name evidence="5" type="ORF">XJ32_06750</name>
</gene>
<comment type="similarity">
    <text evidence="1 4">Belongs to the DegT/DnrJ/EryC1 family.</text>
</comment>
<keyword evidence="3 4" id="KW-0663">Pyridoxal phosphate</keyword>
<sequence length="399" mass="44699">MLENFIPYSTQSINDDDKEAVLNALCSTHLTQGAYTKQFESDIAAYIGIKHAISFNSATSALYAAFYALKEYVINKKYNSRFKNAPNLDYAANNHSFSIITTPISFVATTNMMLANNITPIFADIDSNGNLDLSNLESLLREDTIAICSVDYAGNSVDMKAFSEFAKKHNLIWISDSSHAFGASYDNVKVGSLADMSIFSFHAVKPFTTCEGGALVGNDDFFAEIASLVCSHGVIKHTPYNHDCITLGFNFRLHEISASLGISQLKRLESFLAKRKEIALFYDSYFKDNPYCKTLNIKECVKSTYHLYPLLLEDSLATKKEEIANTLATYNIGVQVHYKPIYNFTSYKHLGSPKLPNAESFYKKELSIPCHQNMTLQEAKMTADYISKTFEDYVKNSIL</sequence>
<evidence type="ECO:0000256" key="3">
    <source>
        <dbReference type="PIRSR" id="PIRSR000390-2"/>
    </source>
</evidence>
<evidence type="ECO:0000313" key="5">
    <source>
        <dbReference type="EMBL" id="AQQ59831.1"/>
    </source>
</evidence>
<dbReference type="CDD" id="cd00616">
    <property type="entry name" value="AHBA_syn"/>
    <property type="match status" value="1"/>
</dbReference>
<dbReference type="AlphaFoldDB" id="A0A1Q2LHD0"/>
<dbReference type="EMBL" id="CP019645">
    <property type="protein sequence ID" value="AQQ59831.1"/>
    <property type="molecule type" value="Genomic_DNA"/>
</dbReference>
<dbReference type="PANTHER" id="PTHR30244">
    <property type="entry name" value="TRANSAMINASE"/>
    <property type="match status" value="1"/>
</dbReference>
<dbReference type="GO" id="GO:0000271">
    <property type="term" value="P:polysaccharide biosynthetic process"/>
    <property type="evidence" value="ECO:0007669"/>
    <property type="project" value="TreeGrafter"/>
</dbReference>
<dbReference type="PIRSF" id="PIRSF000390">
    <property type="entry name" value="PLP_StrS"/>
    <property type="match status" value="1"/>
</dbReference>
<dbReference type="KEGG" id="hbl:XJ32_06750"/>
<dbReference type="InterPro" id="IPR000653">
    <property type="entry name" value="DegT/StrS_aminotransferase"/>
</dbReference>
<proteinExistence type="inferred from homology"/>
<reference evidence="5 6" key="1">
    <citation type="submission" date="2017-02" db="EMBL/GenBank/DDBJ databases">
        <title>Whole genome sequencing of Helicobacter bilis strain AAQJH.</title>
        <authorList>
            <person name="Conlan S."/>
            <person name="Thomas P.J."/>
            <person name="Mullikin J."/>
            <person name="Palmore T.N."/>
            <person name="Frank K.M."/>
            <person name="Segre J.A."/>
        </authorList>
    </citation>
    <scope>NUCLEOTIDE SEQUENCE [LARGE SCALE GENOMIC DNA]</scope>
    <source>
        <strain evidence="5 6">AAQJH</strain>
    </source>
</reference>
<dbReference type="InterPro" id="IPR015424">
    <property type="entry name" value="PyrdxlP-dep_Trfase"/>
</dbReference>
<accession>A0A1Q2LHD0</accession>
<dbReference type="RefSeq" id="WP_077388776.1">
    <property type="nucleotide sequence ID" value="NZ_CP019645.1"/>
</dbReference>
<dbReference type="Gene3D" id="3.40.640.10">
    <property type="entry name" value="Type I PLP-dependent aspartate aminotransferase-like (Major domain)"/>
    <property type="match status" value="1"/>
</dbReference>
<evidence type="ECO:0008006" key="7">
    <source>
        <dbReference type="Google" id="ProtNLM"/>
    </source>
</evidence>